<dbReference type="Gene3D" id="3.40.50.720">
    <property type="entry name" value="NAD(P)-binding Rossmann-like Domain"/>
    <property type="match status" value="2"/>
</dbReference>
<dbReference type="CDD" id="cd05237">
    <property type="entry name" value="UDP_invert_4-6DH_SDR_e"/>
    <property type="match status" value="1"/>
</dbReference>
<dbReference type="EMBL" id="VOSM01000012">
    <property type="protein sequence ID" value="TXD34781.1"/>
    <property type="molecule type" value="Genomic_DNA"/>
</dbReference>
<evidence type="ECO:0000313" key="5">
    <source>
        <dbReference type="Proteomes" id="UP000321412"/>
    </source>
</evidence>
<dbReference type="RefSeq" id="WP_146982870.1">
    <property type="nucleotide sequence ID" value="NZ_VOSM01000012.1"/>
</dbReference>
<reference evidence="4 5" key="1">
    <citation type="submission" date="2019-08" db="EMBL/GenBank/DDBJ databases">
        <title>Bradymonadales sp. TMQ4.</title>
        <authorList>
            <person name="Liang Q."/>
        </authorList>
    </citation>
    <scope>NUCLEOTIDE SEQUENCE [LARGE SCALE GENOMIC DNA]</scope>
    <source>
        <strain evidence="4 5">TMQ4</strain>
    </source>
</reference>
<feature type="transmembrane region" description="Helical" evidence="2">
    <location>
        <begin position="20"/>
        <end position="43"/>
    </location>
</feature>
<comment type="similarity">
    <text evidence="1">Belongs to the polysaccharide synthase family.</text>
</comment>
<feature type="transmembrane region" description="Helical" evidence="2">
    <location>
        <begin position="87"/>
        <end position="107"/>
    </location>
</feature>
<sequence length="642" mass="70662">MTLSSLFSWLGQLPRLPRWARLGIIASLHLGFFALAYLLAFLIRFDYAIPTPYQTAMWAGLLPLLATKAVVFGALRMFQGWWKYVSLYDVLALARALALASLAYLALNVMVLTPADFPRSIYLLDFALSLILLGGARGSLRLLREKLATWGDDRPAVPVLISGAGDTGETLVREISKNRQIVYQPVGFVDDDPYKHGLRIHGVPVLGPIDKLAQLVEKHGVEELIIAMPSASRDQIRRVVEQAQRAGVKTRIVPAFEAVVEGKVSVNALRDVAITDLLGRAPVELDTYAIGRSLEGKRVLVTGAGGSIGSEICRQVVRFNPERLILLDCAETPLFFIHRELSEQHDDKLFAAIGNVTDAERMRQVFEQHRPDVVLHAAAYKHVPLMEEHPALAVQNNIGGTEIVANLAAEYKVARFVLISTDKAVNPTSVMGATKRVAELLVRHLNHTCATTRFSVVRFGNVLGSNGSVIPIFRQQIARGGPVTVTHPEMTRYFMTIPEATQLVLQAATFKQGDLFILDMGEPVKIVDLARDMIRLSGFSEDEIPIDFCGVRPGEKLFEELTLDREEVDTTAHAKIFMGKEPADLLVEMEDAFDALMSAGRAGDDQSVRAGLEALIPTYRPSAPSSKVIRIESGRHKALSKV</sequence>
<accession>A0A5C6X589</accession>
<keyword evidence="2" id="KW-1133">Transmembrane helix</keyword>
<evidence type="ECO:0000256" key="2">
    <source>
        <dbReference type="SAM" id="Phobius"/>
    </source>
</evidence>
<evidence type="ECO:0000313" key="4">
    <source>
        <dbReference type="EMBL" id="TXD34781.1"/>
    </source>
</evidence>
<evidence type="ECO:0000256" key="1">
    <source>
        <dbReference type="ARBA" id="ARBA00007430"/>
    </source>
</evidence>
<dbReference type="AlphaFoldDB" id="A0A5C6X589"/>
<evidence type="ECO:0000259" key="3">
    <source>
        <dbReference type="Pfam" id="PF02719"/>
    </source>
</evidence>
<dbReference type="PANTHER" id="PTHR43318">
    <property type="entry name" value="UDP-N-ACETYLGLUCOSAMINE 4,6-DEHYDRATASE"/>
    <property type="match status" value="1"/>
</dbReference>
<proteinExistence type="inferred from homology"/>
<dbReference type="Pfam" id="PF02719">
    <property type="entry name" value="Polysacc_synt_2"/>
    <property type="match status" value="1"/>
</dbReference>
<dbReference type="InterPro" id="IPR051203">
    <property type="entry name" value="Polysaccharide_Synthase-Rel"/>
</dbReference>
<gene>
    <name evidence="4" type="ORF">FRC98_18280</name>
</gene>
<dbReference type="SUPFAM" id="SSF51735">
    <property type="entry name" value="NAD(P)-binding Rossmann-fold domains"/>
    <property type="match status" value="2"/>
</dbReference>
<dbReference type="InterPro" id="IPR003869">
    <property type="entry name" value="Polysac_CapD-like"/>
</dbReference>
<comment type="caution">
    <text evidence="4">The sequence shown here is derived from an EMBL/GenBank/DDBJ whole genome shotgun (WGS) entry which is preliminary data.</text>
</comment>
<protein>
    <submittedName>
        <fullName evidence="4">Polysaccharide biosynthesis protein</fullName>
    </submittedName>
</protein>
<name>A0A5C6X589_9DELT</name>
<keyword evidence="5" id="KW-1185">Reference proteome</keyword>
<dbReference type="Pfam" id="PF13727">
    <property type="entry name" value="CoA_binding_3"/>
    <property type="match status" value="1"/>
</dbReference>
<dbReference type="Proteomes" id="UP000321412">
    <property type="component" value="Unassembled WGS sequence"/>
</dbReference>
<feature type="domain" description="Polysaccharide biosynthesis protein CapD-like" evidence="3">
    <location>
        <begin position="299"/>
        <end position="579"/>
    </location>
</feature>
<keyword evidence="2" id="KW-0812">Transmembrane</keyword>
<dbReference type="PANTHER" id="PTHR43318:SF1">
    <property type="entry name" value="POLYSACCHARIDE BIOSYNTHESIS PROTEIN EPSC-RELATED"/>
    <property type="match status" value="1"/>
</dbReference>
<dbReference type="InterPro" id="IPR036291">
    <property type="entry name" value="NAD(P)-bd_dom_sf"/>
</dbReference>
<feature type="transmembrane region" description="Helical" evidence="2">
    <location>
        <begin position="55"/>
        <end position="75"/>
    </location>
</feature>
<keyword evidence="2" id="KW-0472">Membrane</keyword>
<dbReference type="OrthoDB" id="9769113at2"/>
<organism evidence="4 5">
    <name type="scientific">Lujinxingia vulgaris</name>
    <dbReference type="NCBI Taxonomy" id="2600176"/>
    <lineage>
        <taxon>Bacteria</taxon>
        <taxon>Deltaproteobacteria</taxon>
        <taxon>Bradymonadales</taxon>
        <taxon>Lujinxingiaceae</taxon>
        <taxon>Lujinxingia</taxon>
    </lineage>
</organism>